<dbReference type="Gene3D" id="2.30.30.40">
    <property type="entry name" value="SH3 Domains"/>
    <property type="match status" value="1"/>
</dbReference>
<dbReference type="PANTHER" id="PTHR48071:SF18">
    <property type="entry name" value="DELETED IN MALIGNANT BRAIN TUMORS 1 PROTEIN-RELATED"/>
    <property type="match status" value="1"/>
</dbReference>
<feature type="disulfide bond" evidence="6">
    <location>
        <begin position="180"/>
        <end position="190"/>
    </location>
</feature>
<accession>A0A914A393</accession>
<dbReference type="OrthoDB" id="2122982at2759"/>
<evidence type="ECO:0000259" key="9">
    <source>
        <dbReference type="PROSITE" id="PS51416"/>
    </source>
</evidence>
<dbReference type="PROSITE" id="PS50287">
    <property type="entry name" value="SRCR_2"/>
    <property type="match status" value="2"/>
</dbReference>
<dbReference type="EnsemblMetazoa" id="XM_038202136.1">
    <property type="protein sequence ID" value="XP_038058064.1"/>
    <property type="gene ID" value="LOC119729534"/>
</dbReference>
<feature type="disulfide bond" evidence="6">
    <location>
        <begin position="288"/>
        <end position="298"/>
    </location>
</feature>
<dbReference type="GO" id="GO:0016567">
    <property type="term" value="P:protein ubiquitination"/>
    <property type="evidence" value="ECO:0007669"/>
    <property type="project" value="InterPro"/>
</dbReference>
<dbReference type="PROSITE" id="PS00420">
    <property type="entry name" value="SRCR_1"/>
    <property type="match status" value="2"/>
</dbReference>
<keyword evidence="11" id="KW-1185">Reference proteome</keyword>
<dbReference type="PANTHER" id="PTHR48071">
    <property type="entry name" value="SRCR DOMAIN-CONTAINING PROTEIN"/>
    <property type="match status" value="1"/>
</dbReference>
<reference evidence="10" key="1">
    <citation type="submission" date="2022-11" db="UniProtKB">
        <authorList>
            <consortium name="EnsemblMetazoa"/>
        </authorList>
    </citation>
    <scope>IDENTIFICATION</scope>
</reference>
<feature type="signal peptide" evidence="7">
    <location>
        <begin position="1"/>
        <end position="22"/>
    </location>
</feature>
<evidence type="ECO:0000256" key="6">
    <source>
        <dbReference type="PROSITE-ProRule" id="PRU00196"/>
    </source>
</evidence>
<evidence type="ECO:0000256" key="4">
    <source>
        <dbReference type="ARBA" id="ARBA00023170"/>
    </source>
</evidence>
<comment type="caution">
    <text evidence="6">Lacks conserved residue(s) required for the propagation of feature annotation.</text>
</comment>
<evidence type="ECO:0000313" key="11">
    <source>
        <dbReference type="Proteomes" id="UP000887568"/>
    </source>
</evidence>
<evidence type="ECO:0000259" key="8">
    <source>
        <dbReference type="PROSITE" id="PS50287"/>
    </source>
</evidence>
<evidence type="ECO:0000256" key="3">
    <source>
        <dbReference type="ARBA" id="ARBA00023157"/>
    </source>
</evidence>
<dbReference type="SUPFAM" id="SSF56487">
    <property type="entry name" value="SRCR-like"/>
    <property type="match status" value="2"/>
</dbReference>
<feature type="disulfide bond" evidence="6">
    <location>
        <begin position="244"/>
        <end position="308"/>
    </location>
</feature>
<dbReference type="Pfam" id="PF00530">
    <property type="entry name" value="SRCR"/>
    <property type="match status" value="2"/>
</dbReference>
<feature type="domain" description="MIB/HERC2" evidence="9">
    <location>
        <begin position="31"/>
        <end position="104"/>
    </location>
</feature>
<name>A0A914A393_PATMI</name>
<evidence type="ECO:0000256" key="5">
    <source>
        <dbReference type="ARBA" id="ARBA00023180"/>
    </source>
</evidence>
<dbReference type="PRINTS" id="PR00258">
    <property type="entry name" value="SPERACTRCPTR"/>
</dbReference>
<keyword evidence="5" id="KW-0325">Glycoprotein</keyword>
<proteinExistence type="predicted"/>
<dbReference type="GeneID" id="119729534"/>
<dbReference type="Gene3D" id="3.10.250.10">
    <property type="entry name" value="SRCR-like domain"/>
    <property type="match status" value="2"/>
</dbReference>
<feature type="chain" id="PRO_5036931090" evidence="7">
    <location>
        <begin position="23"/>
        <end position="322"/>
    </location>
</feature>
<keyword evidence="2" id="KW-0677">Repeat</keyword>
<evidence type="ECO:0000256" key="2">
    <source>
        <dbReference type="ARBA" id="ARBA00022737"/>
    </source>
</evidence>
<dbReference type="PROSITE" id="PS51416">
    <property type="entry name" value="MIB_HERC2"/>
    <property type="match status" value="1"/>
</dbReference>
<keyword evidence="3 6" id="KW-1015">Disulfide bond</keyword>
<dbReference type="InterPro" id="IPR001190">
    <property type="entry name" value="SRCR"/>
</dbReference>
<protein>
    <submittedName>
        <fullName evidence="10">Uncharacterized protein</fullName>
    </submittedName>
</protein>
<dbReference type="SMART" id="SM00202">
    <property type="entry name" value="SR"/>
    <property type="match status" value="2"/>
</dbReference>
<dbReference type="InterPro" id="IPR037252">
    <property type="entry name" value="Mib_Herc2_sf"/>
</dbReference>
<dbReference type="GO" id="GO:0016020">
    <property type="term" value="C:membrane"/>
    <property type="evidence" value="ECO:0007669"/>
    <property type="project" value="InterPro"/>
</dbReference>
<keyword evidence="1 7" id="KW-0732">Signal</keyword>
<evidence type="ECO:0000256" key="1">
    <source>
        <dbReference type="ARBA" id="ARBA00022729"/>
    </source>
</evidence>
<sequence length="322" mass="34924">MALNSNFVVVLVFSVLYQLCFAHPISEEDPPISETAKLLTIGARVVRGPDWKWGDQDGNPPGEGSVDGPYSTPGWYWVQWDAGKRHTYRIGAEGKYDLKLVDAASLDGSVRLANGDDELSGQVEINHDGTWGTVCDVNWDIQDAMVVCRQLGNFLEAVEIKTGSFYGESERPIVMNRVACRGTESRLADCPFVCTSSRPCNTSQVAGVVCRLPKLNTVRLVGDGSDPASGRVEIYRNATWGTICDIDWDMDDVQVVCRQLGFSGAVEAKSGAHFGQGEGPIHMEGVACDGSESQLADCPSHCWQKSACSHAQDAGAICRQDE</sequence>
<dbReference type="RefSeq" id="XP_038058064.1">
    <property type="nucleotide sequence ID" value="XM_038202136.1"/>
</dbReference>
<dbReference type="GO" id="GO:0046872">
    <property type="term" value="F:metal ion binding"/>
    <property type="evidence" value="ECO:0007669"/>
    <property type="project" value="InterPro"/>
</dbReference>
<feature type="disulfide bond" evidence="6">
    <location>
        <begin position="257"/>
        <end position="318"/>
    </location>
</feature>
<dbReference type="SUPFAM" id="SSF159034">
    <property type="entry name" value="Mib/herc2 domain-like"/>
    <property type="match status" value="1"/>
</dbReference>
<dbReference type="Proteomes" id="UP000887568">
    <property type="component" value="Unplaced"/>
</dbReference>
<dbReference type="AlphaFoldDB" id="A0A914A393"/>
<keyword evidence="4" id="KW-0675">Receptor</keyword>
<feature type="domain" description="SRCR" evidence="8">
    <location>
        <begin position="110"/>
        <end position="211"/>
    </location>
</feature>
<evidence type="ECO:0000313" key="10">
    <source>
        <dbReference type="EnsemblMetazoa" id="XP_038058064.1"/>
    </source>
</evidence>
<dbReference type="InterPro" id="IPR010606">
    <property type="entry name" value="Mib_Herc2"/>
</dbReference>
<dbReference type="FunFam" id="3.10.250.10:FF:000007">
    <property type="entry name" value="Soluble scavenger receptor cysteine-rich domain-containing protein SSC5D"/>
    <property type="match status" value="1"/>
</dbReference>
<evidence type="ECO:0000256" key="7">
    <source>
        <dbReference type="SAM" id="SignalP"/>
    </source>
</evidence>
<dbReference type="Pfam" id="PF06701">
    <property type="entry name" value="MIB_HERC2"/>
    <property type="match status" value="1"/>
</dbReference>
<dbReference type="FunFam" id="3.10.250.10:FF:000001">
    <property type="entry name" value="Lysyl oxidase 4 isoform X1"/>
    <property type="match status" value="1"/>
</dbReference>
<dbReference type="GO" id="GO:0004842">
    <property type="term" value="F:ubiquitin-protein transferase activity"/>
    <property type="evidence" value="ECO:0007669"/>
    <property type="project" value="InterPro"/>
</dbReference>
<organism evidence="10 11">
    <name type="scientific">Patiria miniata</name>
    <name type="common">Bat star</name>
    <name type="synonym">Asterina miniata</name>
    <dbReference type="NCBI Taxonomy" id="46514"/>
    <lineage>
        <taxon>Eukaryota</taxon>
        <taxon>Metazoa</taxon>
        <taxon>Echinodermata</taxon>
        <taxon>Eleutherozoa</taxon>
        <taxon>Asterozoa</taxon>
        <taxon>Asteroidea</taxon>
        <taxon>Valvatacea</taxon>
        <taxon>Valvatida</taxon>
        <taxon>Asterinidae</taxon>
        <taxon>Patiria</taxon>
    </lineage>
</organism>
<feature type="domain" description="SRCR" evidence="8">
    <location>
        <begin position="218"/>
        <end position="319"/>
    </location>
</feature>
<dbReference type="InterPro" id="IPR036772">
    <property type="entry name" value="SRCR-like_dom_sf"/>
</dbReference>